<feature type="region of interest" description="Disordered" evidence="1">
    <location>
        <begin position="32"/>
        <end position="63"/>
    </location>
</feature>
<evidence type="ECO:0000256" key="2">
    <source>
        <dbReference type="SAM" id="SignalP"/>
    </source>
</evidence>
<proteinExistence type="predicted"/>
<reference evidence="3" key="1">
    <citation type="journal article" date="2023" name="Science">
        <title>Genome structures resolve the early diversification of teleost fishes.</title>
        <authorList>
            <person name="Parey E."/>
            <person name="Louis A."/>
            <person name="Montfort J."/>
            <person name="Bouchez O."/>
            <person name="Roques C."/>
            <person name="Iampietro C."/>
            <person name="Lluch J."/>
            <person name="Castinel A."/>
            <person name="Donnadieu C."/>
            <person name="Desvignes T."/>
            <person name="Floi Bucao C."/>
            <person name="Jouanno E."/>
            <person name="Wen M."/>
            <person name="Mejri S."/>
            <person name="Dirks R."/>
            <person name="Jansen H."/>
            <person name="Henkel C."/>
            <person name="Chen W.J."/>
            <person name="Zahm M."/>
            <person name="Cabau C."/>
            <person name="Klopp C."/>
            <person name="Thompson A.W."/>
            <person name="Robinson-Rechavi M."/>
            <person name="Braasch I."/>
            <person name="Lecointre G."/>
            <person name="Bobe J."/>
            <person name="Postlethwait J.H."/>
            <person name="Berthelot C."/>
            <person name="Roest Crollius H."/>
            <person name="Guiguen Y."/>
        </authorList>
    </citation>
    <scope>NUCLEOTIDE SEQUENCE</scope>
    <source>
        <strain evidence="3">Concon-B</strain>
    </source>
</reference>
<protein>
    <recommendedName>
        <fullName evidence="5">Secreted protein</fullName>
    </recommendedName>
</protein>
<dbReference type="EMBL" id="JAFJMO010000014">
    <property type="protein sequence ID" value="KAJ8257077.1"/>
    <property type="molecule type" value="Genomic_DNA"/>
</dbReference>
<comment type="caution">
    <text evidence="3">The sequence shown here is derived from an EMBL/GenBank/DDBJ whole genome shotgun (WGS) entry which is preliminary data.</text>
</comment>
<dbReference type="AlphaFoldDB" id="A0A9Q1D3U5"/>
<evidence type="ECO:0000313" key="3">
    <source>
        <dbReference type="EMBL" id="KAJ8257077.1"/>
    </source>
</evidence>
<keyword evidence="4" id="KW-1185">Reference proteome</keyword>
<evidence type="ECO:0000313" key="4">
    <source>
        <dbReference type="Proteomes" id="UP001152803"/>
    </source>
</evidence>
<sequence length="123" mass="13910">MVNRRKAQFYLLILTFVVCFTLSNGFDNTTRRHASRSAMQEVQRTHRKPETKQQRAAGDVQVHRPQRTVSAVKPIVKRKSQKQKHLAKTSKQGTNADLTGPNVCGNKCCTGWTVALKTKKCTK</sequence>
<organism evidence="3 4">
    <name type="scientific">Conger conger</name>
    <name type="common">Conger eel</name>
    <name type="synonym">Muraena conger</name>
    <dbReference type="NCBI Taxonomy" id="82655"/>
    <lineage>
        <taxon>Eukaryota</taxon>
        <taxon>Metazoa</taxon>
        <taxon>Chordata</taxon>
        <taxon>Craniata</taxon>
        <taxon>Vertebrata</taxon>
        <taxon>Euteleostomi</taxon>
        <taxon>Actinopterygii</taxon>
        <taxon>Neopterygii</taxon>
        <taxon>Teleostei</taxon>
        <taxon>Anguilliformes</taxon>
        <taxon>Congridae</taxon>
        <taxon>Conger</taxon>
    </lineage>
</organism>
<keyword evidence="2" id="KW-0732">Signal</keyword>
<dbReference type="OrthoDB" id="8955361at2759"/>
<feature type="region of interest" description="Disordered" evidence="1">
    <location>
        <begin position="76"/>
        <end position="97"/>
    </location>
</feature>
<feature type="non-terminal residue" evidence="3">
    <location>
        <position position="1"/>
    </location>
</feature>
<feature type="compositionally biased region" description="Basic residues" evidence="1">
    <location>
        <begin position="76"/>
        <end position="88"/>
    </location>
</feature>
<accession>A0A9Q1D3U5</accession>
<gene>
    <name evidence="3" type="ORF">COCON_G00192290</name>
</gene>
<evidence type="ECO:0000256" key="1">
    <source>
        <dbReference type="SAM" id="MobiDB-lite"/>
    </source>
</evidence>
<evidence type="ECO:0008006" key="5">
    <source>
        <dbReference type="Google" id="ProtNLM"/>
    </source>
</evidence>
<feature type="signal peptide" evidence="2">
    <location>
        <begin position="1"/>
        <end position="25"/>
    </location>
</feature>
<name>A0A9Q1D3U5_CONCO</name>
<feature type="chain" id="PRO_5040390209" description="Secreted protein" evidence="2">
    <location>
        <begin position="26"/>
        <end position="123"/>
    </location>
</feature>
<dbReference type="Proteomes" id="UP001152803">
    <property type="component" value="Unassembled WGS sequence"/>
</dbReference>